<keyword evidence="5 9" id="KW-0064">Aspartyl protease</keyword>
<feature type="transmembrane region" description="Helical" evidence="9">
    <location>
        <begin position="127"/>
        <end position="149"/>
    </location>
</feature>
<evidence type="ECO:0000256" key="12">
    <source>
        <dbReference type="SAM" id="MobiDB-lite"/>
    </source>
</evidence>
<feature type="active site" evidence="9">
    <location>
        <position position="123"/>
    </location>
</feature>
<dbReference type="PANTHER" id="PTHR33695">
    <property type="entry name" value="LIPOPROTEIN SIGNAL PEPTIDASE"/>
    <property type="match status" value="1"/>
</dbReference>
<keyword evidence="6 9" id="KW-0378">Hydrolase</keyword>
<evidence type="ECO:0000256" key="5">
    <source>
        <dbReference type="ARBA" id="ARBA00022750"/>
    </source>
</evidence>
<evidence type="ECO:0000256" key="4">
    <source>
        <dbReference type="ARBA" id="ARBA00022692"/>
    </source>
</evidence>
<comment type="caution">
    <text evidence="13">The sequence shown here is derived from an EMBL/GenBank/DDBJ whole genome shotgun (WGS) entry which is preliminary data.</text>
</comment>
<keyword evidence="2 9" id="KW-1003">Cell membrane</keyword>
<keyword evidence="14" id="KW-1185">Reference proteome</keyword>
<dbReference type="EC" id="3.4.23.36" evidence="9"/>
<dbReference type="PANTHER" id="PTHR33695:SF1">
    <property type="entry name" value="LIPOPROTEIN SIGNAL PEPTIDASE"/>
    <property type="match status" value="1"/>
</dbReference>
<dbReference type="PRINTS" id="PR00781">
    <property type="entry name" value="LIPOSIGPTASE"/>
</dbReference>
<keyword evidence="3 9" id="KW-0645">Protease</keyword>
<evidence type="ECO:0000256" key="8">
    <source>
        <dbReference type="ARBA" id="ARBA00023136"/>
    </source>
</evidence>
<evidence type="ECO:0000256" key="9">
    <source>
        <dbReference type="HAMAP-Rule" id="MF_00161"/>
    </source>
</evidence>
<dbReference type="Proteomes" id="UP001501057">
    <property type="component" value="Unassembled WGS sequence"/>
</dbReference>
<sequence>MRSHRRLLIGFAVGVVAAWAIDQLTKVWAVARLEGGDPIRLVPDVLELRFLRNGGAAFGLGDSMTIVLTLIAIGVAIVVVRLASRLQDRTWTVALGLLLAGTTGNLTDRLFRAPEPLHGHVVDFIDYGGFFVGNVADIYLTVAALLILWQSWRGVGLDGLTDTQRAATTSHKDVGDETETDGPSTGEHRGQ</sequence>
<dbReference type="InterPro" id="IPR001872">
    <property type="entry name" value="Peptidase_A8"/>
</dbReference>
<dbReference type="PROSITE" id="PS00855">
    <property type="entry name" value="SPASE_II"/>
    <property type="match status" value="1"/>
</dbReference>
<comment type="caution">
    <text evidence="9">Lacks conserved residue(s) required for the propagation of feature annotation.</text>
</comment>
<comment type="similarity">
    <text evidence="1 9 11">Belongs to the peptidase A8 family.</text>
</comment>
<keyword evidence="7 9" id="KW-1133">Transmembrane helix</keyword>
<evidence type="ECO:0000313" key="13">
    <source>
        <dbReference type="EMBL" id="GAA1733120.1"/>
    </source>
</evidence>
<reference evidence="14" key="1">
    <citation type="journal article" date="2019" name="Int. J. Syst. Evol. Microbiol.">
        <title>The Global Catalogue of Microorganisms (GCM) 10K type strain sequencing project: providing services to taxonomists for standard genome sequencing and annotation.</title>
        <authorList>
            <consortium name="The Broad Institute Genomics Platform"/>
            <consortium name="The Broad Institute Genome Sequencing Center for Infectious Disease"/>
            <person name="Wu L."/>
            <person name="Ma J."/>
        </authorList>
    </citation>
    <scope>NUCLEOTIDE SEQUENCE [LARGE SCALE GENOMIC DNA]</scope>
    <source>
        <strain evidence="14">JCM 13518</strain>
    </source>
</reference>
<name>A0ABP4VRM0_9ACTN</name>
<evidence type="ECO:0000313" key="14">
    <source>
        <dbReference type="Proteomes" id="UP001501057"/>
    </source>
</evidence>
<dbReference type="EMBL" id="BAAAME010000002">
    <property type="protein sequence ID" value="GAA1733120.1"/>
    <property type="molecule type" value="Genomic_DNA"/>
</dbReference>
<feature type="transmembrane region" description="Helical" evidence="9">
    <location>
        <begin position="64"/>
        <end position="83"/>
    </location>
</feature>
<accession>A0ABP4VRM0</accession>
<evidence type="ECO:0000256" key="11">
    <source>
        <dbReference type="RuleBase" id="RU004181"/>
    </source>
</evidence>
<evidence type="ECO:0000256" key="3">
    <source>
        <dbReference type="ARBA" id="ARBA00022670"/>
    </source>
</evidence>
<proteinExistence type="inferred from homology"/>
<keyword evidence="4 9" id="KW-0812">Transmembrane</keyword>
<gene>
    <name evidence="9 13" type="primary">lspA</name>
    <name evidence="13" type="ORF">GCM10009710_12320</name>
</gene>
<evidence type="ECO:0000256" key="10">
    <source>
        <dbReference type="RuleBase" id="RU000594"/>
    </source>
</evidence>
<comment type="function">
    <text evidence="9 10">This protein specifically catalyzes the removal of signal peptides from prolipoproteins.</text>
</comment>
<comment type="catalytic activity">
    <reaction evidence="9 10">
        <text>Release of signal peptides from bacterial membrane prolipoproteins. Hydrolyzes -Xaa-Yaa-Zaa-|-(S,diacylglyceryl)Cys-, in which Xaa is hydrophobic (preferably Leu), and Yaa (Ala or Ser) and Zaa (Gly or Ala) have small, neutral side chains.</text>
        <dbReference type="EC" id="3.4.23.36"/>
    </reaction>
</comment>
<dbReference type="Pfam" id="PF01252">
    <property type="entry name" value="Peptidase_A8"/>
    <property type="match status" value="1"/>
</dbReference>
<evidence type="ECO:0000256" key="1">
    <source>
        <dbReference type="ARBA" id="ARBA00006139"/>
    </source>
</evidence>
<organism evidence="13 14">
    <name type="scientific">Aeromicrobium alkaliterrae</name>
    <dbReference type="NCBI Taxonomy" id="302168"/>
    <lineage>
        <taxon>Bacteria</taxon>
        <taxon>Bacillati</taxon>
        <taxon>Actinomycetota</taxon>
        <taxon>Actinomycetes</taxon>
        <taxon>Propionibacteriales</taxon>
        <taxon>Nocardioidaceae</taxon>
        <taxon>Aeromicrobium</taxon>
    </lineage>
</organism>
<evidence type="ECO:0000256" key="6">
    <source>
        <dbReference type="ARBA" id="ARBA00022801"/>
    </source>
</evidence>
<comment type="pathway">
    <text evidence="9">Protein modification; lipoprotein biosynthesis (signal peptide cleavage).</text>
</comment>
<feature type="region of interest" description="Disordered" evidence="12">
    <location>
        <begin position="166"/>
        <end position="191"/>
    </location>
</feature>
<dbReference type="NCBIfam" id="TIGR00077">
    <property type="entry name" value="lspA"/>
    <property type="match status" value="1"/>
</dbReference>
<dbReference type="RefSeq" id="WP_344198841.1">
    <property type="nucleotide sequence ID" value="NZ_BAAAME010000002.1"/>
</dbReference>
<keyword evidence="8 9" id="KW-0472">Membrane</keyword>
<feature type="active site" evidence="9">
    <location>
        <position position="137"/>
    </location>
</feature>
<comment type="subcellular location">
    <subcellularLocation>
        <location evidence="9">Cell membrane</location>
        <topology evidence="9">Multi-pass membrane protein</topology>
    </subcellularLocation>
</comment>
<evidence type="ECO:0000256" key="2">
    <source>
        <dbReference type="ARBA" id="ARBA00022475"/>
    </source>
</evidence>
<evidence type="ECO:0000256" key="7">
    <source>
        <dbReference type="ARBA" id="ARBA00022989"/>
    </source>
</evidence>
<protein>
    <recommendedName>
        <fullName evidence="9">Lipoprotein signal peptidase</fullName>
        <ecNumber evidence="9">3.4.23.36</ecNumber>
    </recommendedName>
    <alternativeName>
        <fullName evidence="9">Prolipoprotein signal peptidase</fullName>
    </alternativeName>
    <alternativeName>
        <fullName evidence="9">Signal peptidase II</fullName>
        <shortName evidence="9">SPase II</shortName>
    </alternativeName>
</protein>
<dbReference type="HAMAP" id="MF_00161">
    <property type="entry name" value="LspA"/>
    <property type="match status" value="1"/>
</dbReference>
<feature type="transmembrane region" description="Helical" evidence="9">
    <location>
        <begin position="90"/>
        <end position="107"/>
    </location>
</feature>